<comment type="caution">
    <text evidence="2">The sequence shown here is derived from an EMBL/GenBank/DDBJ whole genome shotgun (WGS) entry which is preliminary data.</text>
</comment>
<organism evidence="2 3">
    <name type="scientific">Sporofaciens musculi</name>
    <dbReference type="NCBI Taxonomy" id="2681861"/>
    <lineage>
        <taxon>Bacteria</taxon>
        <taxon>Bacillati</taxon>
        <taxon>Bacillota</taxon>
        <taxon>Clostridia</taxon>
        <taxon>Lachnospirales</taxon>
        <taxon>Lachnospiraceae</taxon>
        <taxon>Sporofaciens</taxon>
    </lineage>
</organism>
<keyword evidence="1" id="KW-0175">Coiled coil</keyword>
<proteinExistence type="predicted"/>
<name>A0A7X3SKW1_9FIRM</name>
<dbReference type="Proteomes" id="UP000460412">
    <property type="component" value="Unassembled WGS sequence"/>
</dbReference>
<feature type="coiled-coil region" evidence="1">
    <location>
        <begin position="74"/>
        <end position="119"/>
    </location>
</feature>
<dbReference type="AlphaFoldDB" id="A0A7X3SKW1"/>
<evidence type="ECO:0000313" key="3">
    <source>
        <dbReference type="Proteomes" id="UP000460412"/>
    </source>
</evidence>
<reference evidence="2 3" key="1">
    <citation type="submission" date="2019-12" db="EMBL/GenBank/DDBJ databases">
        <title>Sporaefaciens musculi gen. nov., sp. nov., a novel bacterium isolated from the caecum of an obese mouse.</title>
        <authorList>
            <person name="Rasmussen T.S."/>
            <person name="Streidl T."/>
            <person name="Hitch T.C.A."/>
            <person name="Wortmann E."/>
            <person name="Deptula P."/>
            <person name="Hansen M."/>
            <person name="Nielsen D.S."/>
            <person name="Clavel T."/>
            <person name="Vogensen F.K."/>
        </authorList>
    </citation>
    <scope>NUCLEOTIDE SEQUENCE [LARGE SCALE GENOMIC DNA]</scope>
    <source>
        <strain evidence="2 3">WCA-9-b2</strain>
    </source>
</reference>
<dbReference type="RefSeq" id="WP_159753705.1">
    <property type="nucleotide sequence ID" value="NZ_WUQX01000001.1"/>
</dbReference>
<protein>
    <submittedName>
        <fullName evidence="2">Uncharacterized protein</fullName>
    </submittedName>
</protein>
<keyword evidence="3" id="KW-1185">Reference proteome</keyword>
<evidence type="ECO:0000313" key="2">
    <source>
        <dbReference type="EMBL" id="MXP77907.1"/>
    </source>
</evidence>
<gene>
    <name evidence="2" type="ORF">GN277_21900</name>
</gene>
<evidence type="ECO:0000256" key="1">
    <source>
        <dbReference type="SAM" id="Coils"/>
    </source>
</evidence>
<dbReference type="EMBL" id="WUQX01000001">
    <property type="protein sequence ID" value="MXP77907.1"/>
    <property type="molecule type" value="Genomic_DNA"/>
</dbReference>
<sequence>MALDIYKQNHQNKSIKKRLEGWLTFLSSDEPEDIIALIEKYPDFKTMYEQVYEICQNIEQVMGMFSKELYELDRNTVQYMIDELKEENQRQKEENQRQKEKIEQMEAELREALKKLEEYKR</sequence>
<accession>A0A7X3SKW1</accession>